<dbReference type="PRINTS" id="PR00276">
    <property type="entry name" value="INSULINFAMLY"/>
</dbReference>
<feature type="chain" id="PRO_5045507142" evidence="7">
    <location>
        <begin position="23"/>
        <end position="137"/>
    </location>
</feature>
<dbReference type="GeneID" id="106469140"/>
<dbReference type="SUPFAM" id="SSF56994">
    <property type="entry name" value="Insulin-like"/>
    <property type="match status" value="1"/>
</dbReference>
<evidence type="ECO:0000256" key="6">
    <source>
        <dbReference type="RuleBase" id="RU000406"/>
    </source>
</evidence>
<evidence type="ECO:0000256" key="3">
    <source>
        <dbReference type="ARBA" id="ARBA00022685"/>
    </source>
</evidence>
<reference evidence="10" key="1">
    <citation type="submission" date="2025-08" db="UniProtKB">
        <authorList>
            <consortium name="RefSeq"/>
        </authorList>
    </citation>
    <scope>IDENTIFICATION</scope>
    <source>
        <tissue evidence="10">Muscle</tissue>
    </source>
</reference>
<dbReference type="Proteomes" id="UP000694941">
    <property type="component" value="Unplaced"/>
</dbReference>
<keyword evidence="9" id="KW-1185">Reference proteome</keyword>
<evidence type="ECO:0000256" key="5">
    <source>
        <dbReference type="ARBA" id="ARBA00023157"/>
    </source>
</evidence>
<evidence type="ECO:0000256" key="4">
    <source>
        <dbReference type="ARBA" id="ARBA00022729"/>
    </source>
</evidence>
<keyword evidence="3" id="KW-0165">Cleavage on pair of basic residues</keyword>
<comment type="subunit">
    <text evidence="2">Heterodimer of a B chain and an A chain linked by two disulfide bonds.</text>
</comment>
<dbReference type="InterPro" id="IPR022353">
    <property type="entry name" value="Insulin_CS"/>
</dbReference>
<feature type="domain" description="Insulin-like" evidence="8">
    <location>
        <begin position="34"/>
        <end position="131"/>
    </location>
</feature>
<dbReference type="PROSITE" id="PS00262">
    <property type="entry name" value="INSULIN"/>
    <property type="match status" value="1"/>
</dbReference>
<dbReference type="Gene3D" id="1.10.100.10">
    <property type="entry name" value="Insulin-like"/>
    <property type="match status" value="1"/>
</dbReference>
<dbReference type="Pfam" id="PF00049">
    <property type="entry name" value="Insulin"/>
    <property type="match status" value="1"/>
</dbReference>
<name>A0ABM1BML3_LIMPO</name>
<comment type="similarity">
    <text evidence="1 6">Belongs to the insulin family.</text>
</comment>
<evidence type="ECO:0000313" key="10">
    <source>
        <dbReference type="RefSeq" id="XP_013785060.1"/>
    </source>
</evidence>
<dbReference type="PANTHER" id="PTHR13647:SF4">
    <property type="entry name" value="INSULIN-LIKE PEPTIDE 1-RELATED"/>
    <property type="match status" value="1"/>
</dbReference>
<sequence length="137" mass="15381">MRMNILLLNICVYAAVTSLVMSLPSQHLIQTRSQKLCGSELAQALSIVCGGFYYPPPHKRPDRELFDNELNTVPWWRLMKDLQIPSDVGYLDGHIATSLFHKRDSLSRQTRGVSDECCAKSCTINELMSYCGSAGKK</sequence>
<dbReference type="PIRSF" id="PIRSF018431">
    <property type="entry name" value="Molluscan_insulin_rel_peptide"/>
    <property type="match status" value="1"/>
</dbReference>
<feature type="signal peptide" evidence="7">
    <location>
        <begin position="1"/>
        <end position="22"/>
    </location>
</feature>
<keyword evidence="6" id="KW-0964">Secreted</keyword>
<gene>
    <name evidence="10" type="primary">LOC106469140</name>
</gene>
<accession>A0ABM1BML3</accession>
<protein>
    <submittedName>
        <fullName evidence="10">Insulin-like</fullName>
    </submittedName>
</protein>
<dbReference type="InterPro" id="IPR022352">
    <property type="entry name" value="Ins/IGF/rlx"/>
</dbReference>
<evidence type="ECO:0000313" key="9">
    <source>
        <dbReference type="Proteomes" id="UP000694941"/>
    </source>
</evidence>
<evidence type="ECO:0000256" key="2">
    <source>
        <dbReference type="ARBA" id="ARBA00011207"/>
    </source>
</evidence>
<dbReference type="RefSeq" id="XP_013785060.1">
    <property type="nucleotide sequence ID" value="XM_013929606.2"/>
</dbReference>
<evidence type="ECO:0000256" key="1">
    <source>
        <dbReference type="ARBA" id="ARBA00009034"/>
    </source>
</evidence>
<keyword evidence="4 7" id="KW-0732">Signal</keyword>
<comment type="subcellular location">
    <subcellularLocation>
        <location evidence="6">Secreted</location>
    </subcellularLocation>
</comment>
<dbReference type="SMART" id="SM00078">
    <property type="entry name" value="IlGF"/>
    <property type="match status" value="1"/>
</dbReference>
<keyword evidence="5" id="KW-1015">Disulfide bond</keyword>
<dbReference type="InterPro" id="IPR016179">
    <property type="entry name" value="Insulin-like"/>
</dbReference>
<proteinExistence type="inferred from homology"/>
<evidence type="ECO:0000256" key="7">
    <source>
        <dbReference type="SAM" id="SignalP"/>
    </source>
</evidence>
<evidence type="ECO:0000259" key="8">
    <source>
        <dbReference type="SMART" id="SM00078"/>
    </source>
</evidence>
<dbReference type="PANTHER" id="PTHR13647">
    <property type="entry name" value="INSULIN-LIKE PEPTIDE 2-RELATED"/>
    <property type="match status" value="1"/>
</dbReference>
<dbReference type="InterPro" id="IPR036438">
    <property type="entry name" value="Insulin-like_sf"/>
</dbReference>
<organism evidence="9 10">
    <name type="scientific">Limulus polyphemus</name>
    <name type="common">Atlantic horseshoe crab</name>
    <dbReference type="NCBI Taxonomy" id="6850"/>
    <lineage>
        <taxon>Eukaryota</taxon>
        <taxon>Metazoa</taxon>
        <taxon>Ecdysozoa</taxon>
        <taxon>Arthropoda</taxon>
        <taxon>Chelicerata</taxon>
        <taxon>Merostomata</taxon>
        <taxon>Xiphosura</taxon>
        <taxon>Limulidae</taxon>
        <taxon>Limulus</taxon>
    </lineage>
</organism>